<name>A0ACC2ABT5_DIPCM</name>
<dbReference type="EMBL" id="CM055114">
    <property type="protein sequence ID" value="KAJ7514562.1"/>
    <property type="molecule type" value="Genomic_DNA"/>
</dbReference>
<reference evidence="2" key="1">
    <citation type="journal article" date="2024" name="Proc. Natl. Acad. Sci. U.S.A.">
        <title>Extraordinary preservation of gene collinearity over three hundred million years revealed in homosporous lycophytes.</title>
        <authorList>
            <person name="Li C."/>
            <person name="Wickell D."/>
            <person name="Kuo L.Y."/>
            <person name="Chen X."/>
            <person name="Nie B."/>
            <person name="Liao X."/>
            <person name="Peng D."/>
            <person name="Ji J."/>
            <person name="Jenkins J."/>
            <person name="Williams M."/>
            <person name="Shu S."/>
            <person name="Plott C."/>
            <person name="Barry K."/>
            <person name="Rajasekar S."/>
            <person name="Grimwood J."/>
            <person name="Han X."/>
            <person name="Sun S."/>
            <person name="Hou Z."/>
            <person name="He W."/>
            <person name="Dai G."/>
            <person name="Sun C."/>
            <person name="Schmutz J."/>
            <person name="Leebens-Mack J.H."/>
            <person name="Li F.W."/>
            <person name="Wang L."/>
        </authorList>
    </citation>
    <scope>NUCLEOTIDE SEQUENCE [LARGE SCALE GENOMIC DNA]</scope>
    <source>
        <strain evidence="2">cv. PW_Plant_1</strain>
    </source>
</reference>
<evidence type="ECO:0000313" key="1">
    <source>
        <dbReference type="EMBL" id="KAJ7514562.1"/>
    </source>
</evidence>
<proteinExistence type="predicted"/>
<gene>
    <name evidence="1" type="ORF">O6H91_23G049900</name>
</gene>
<keyword evidence="2" id="KW-1185">Reference proteome</keyword>
<comment type="caution">
    <text evidence="1">The sequence shown here is derived from an EMBL/GenBank/DDBJ whole genome shotgun (WGS) entry which is preliminary data.</text>
</comment>
<dbReference type="Proteomes" id="UP001162992">
    <property type="component" value="Chromosome 23"/>
</dbReference>
<organism evidence="1 2">
    <name type="scientific">Diphasiastrum complanatum</name>
    <name type="common">Issler's clubmoss</name>
    <name type="synonym">Lycopodium complanatum</name>
    <dbReference type="NCBI Taxonomy" id="34168"/>
    <lineage>
        <taxon>Eukaryota</taxon>
        <taxon>Viridiplantae</taxon>
        <taxon>Streptophyta</taxon>
        <taxon>Embryophyta</taxon>
        <taxon>Tracheophyta</taxon>
        <taxon>Lycopodiopsida</taxon>
        <taxon>Lycopodiales</taxon>
        <taxon>Lycopodiaceae</taxon>
        <taxon>Lycopodioideae</taxon>
        <taxon>Diphasiastrum</taxon>
    </lineage>
</organism>
<evidence type="ECO:0000313" key="2">
    <source>
        <dbReference type="Proteomes" id="UP001162992"/>
    </source>
</evidence>
<protein>
    <submittedName>
        <fullName evidence="1">Uncharacterized protein</fullName>
    </submittedName>
</protein>
<accession>A0ACC2ABT5</accession>
<sequence length="115" mass="12913">MRWTNSPHLISERSFIALNLSDKTLQILALGGCWLWRRARCPQLQVLELAELCGLHLREDVFVILWDLMQCNTPPMLVLELLRSLAGVTVDASPHSSTSTTTTSKLRDGVPSRTN</sequence>